<organism evidence="2 3">
    <name type="scientific">Chitinophaga costaii</name>
    <dbReference type="NCBI Taxonomy" id="1335309"/>
    <lineage>
        <taxon>Bacteria</taxon>
        <taxon>Pseudomonadati</taxon>
        <taxon>Bacteroidota</taxon>
        <taxon>Chitinophagia</taxon>
        <taxon>Chitinophagales</taxon>
        <taxon>Chitinophagaceae</taxon>
        <taxon>Chitinophaga</taxon>
    </lineage>
</organism>
<name>A0A1C3YY95_9BACT</name>
<keyword evidence="3" id="KW-1185">Reference proteome</keyword>
<dbReference type="EMBL" id="FMAR01000001">
    <property type="protein sequence ID" value="SCB75013.1"/>
    <property type="molecule type" value="Genomic_DNA"/>
</dbReference>
<evidence type="ECO:0000256" key="1">
    <source>
        <dbReference type="SAM" id="Phobius"/>
    </source>
</evidence>
<evidence type="ECO:0000313" key="2">
    <source>
        <dbReference type="EMBL" id="SCB75013.1"/>
    </source>
</evidence>
<dbReference type="AlphaFoldDB" id="A0A1C3YY95"/>
<keyword evidence="1" id="KW-1133">Transmembrane helix</keyword>
<feature type="transmembrane region" description="Helical" evidence="1">
    <location>
        <begin position="40"/>
        <end position="58"/>
    </location>
</feature>
<protein>
    <submittedName>
        <fullName evidence="2">Uncharacterized protein</fullName>
    </submittedName>
</protein>
<dbReference type="Proteomes" id="UP000242818">
    <property type="component" value="Unassembled WGS sequence"/>
</dbReference>
<accession>A0A1C3YY95</accession>
<evidence type="ECO:0000313" key="3">
    <source>
        <dbReference type="Proteomes" id="UP000242818"/>
    </source>
</evidence>
<dbReference type="STRING" id="1335309.GA0116948_101159"/>
<keyword evidence="1" id="KW-0812">Transmembrane</keyword>
<keyword evidence="1" id="KW-0472">Membrane</keyword>
<gene>
    <name evidence="2" type="ORF">GA0116948_101159</name>
</gene>
<reference evidence="2 3" key="1">
    <citation type="submission" date="2016-08" db="EMBL/GenBank/DDBJ databases">
        <authorList>
            <person name="Seilhamer J.J."/>
        </authorList>
    </citation>
    <scope>NUCLEOTIDE SEQUENCE [LARGE SCALE GENOMIC DNA]</scope>
    <source>
        <strain evidence="2 3">A37T2</strain>
    </source>
</reference>
<sequence>MQIVQVYKIPPEGPRCYMRNTWWRVMLAIRYFCFQHGRNLYAFAQTCGVPMAILAFLMV</sequence>
<dbReference type="RefSeq" id="WP_089708005.1">
    <property type="nucleotide sequence ID" value="NZ_FMAR01000001.1"/>
</dbReference>
<proteinExistence type="predicted"/>